<feature type="non-terminal residue" evidence="1">
    <location>
        <position position="1"/>
    </location>
</feature>
<dbReference type="EMBL" id="CALNXK010000056">
    <property type="protein sequence ID" value="CAH3135649.1"/>
    <property type="molecule type" value="Genomic_DNA"/>
</dbReference>
<accession>A0ABN8P6I3</accession>
<proteinExistence type="predicted"/>
<evidence type="ECO:0000313" key="2">
    <source>
        <dbReference type="Proteomes" id="UP001159405"/>
    </source>
</evidence>
<organism evidence="1 2">
    <name type="scientific">Porites lobata</name>
    <dbReference type="NCBI Taxonomy" id="104759"/>
    <lineage>
        <taxon>Eukaryota</taxon>
        <taxon>Metazoa</taxon>
        <taxon>Cnidaria</taxon>
        <taxon>Anthozoa</taxon>
        <taxon>Hexacorallia</taxon>
        <taxon>Scleractinia</taxon>
        <taxon>Fungiina</taxon>
        <taxon>Poritidae</taxon>
        <taxon>Porites</taxon>
    </lineage>
</organism>
<reference evidence="1 2" key="1">
    <citation type="submission" date="2022-05" db="EMBL/GenBank/DDBJ databases">
        <authorList>
            <consortium name="Genoscope - CEA"/>
            <person name="William W."/>
        </authorList>
    </citation>
    <scope>NUCLEOTIDE SEQUENCE [LARGE SCALE GENOMIC DNA]</scope>
</reference>
<evidence type="ECO:0000313" key="1">
    <source>
        <dbReference type="EMBL" id="CAH3135649.1"/>
    </source>
</evidence>
<gene>
    <name evidence="1" type="ORF">PLOB_00038006</name>
</gene>
<protein>
    <submittedName>
        <fullName evidence="1">Uncharacterized protein</fullName>
    </submittedName>
</protein>
<dbReference type="Proteomes" id="UP001159405">
    <property type="component" value="Unassembled WGS sequence"/>
</dbReference>
<name>A0ABN8P6I3_9CNID</name>
<sequence>IKLLDNESSSDLLDLSPDVLQGLQDKHPQAADIAEESLLYGPIDYIPPNVYDLIDEESICNSASKTKGSAGPSGMDAELYKRILCSKNFKTEGKISREELAVFTRNMLRKSYHPSLLEAFTSCRLVPLDKNPGIRPIGVGESRPDDSAGGGSIVQLYNWYRQLSKEGQKFGYLVNGTNSWLIVKSRELAEEAKRVFGEEVNITSTEGQRHLGAVIASQEYKDQYCEEKVRAWKEEIERLSEIAKSQPHAAYIAFTKGYKSKFTYFMGTIESFEVYVDPIQEVIEDLLLPTLFGQSEPLPNEVRRLATLATGQGGLGIPDLKSETPQQFAASRLITTARVDSITSQSSIMVPGERSTEELKRHQQSLKRASAKEKMESIDSSLSPGLLRLVNQSRDKGASSWLNAMPLADKGGFVAQKHDGVRNLLTTFIDKICNNVEIEPRLQPLDNERFHLRSAVTSSEARLDIKAGGFWARGVTAFFDVRVTHVNSKCYQSKPTSEVFKEQEEEKKRKYQQRVLDVEMGSFTPLVFGTNGGMGNECQRFLKHLADKIAQKDTEPYHVVITWLRTQISFELLRSVHACVRGSRTPFRSKIEQSLDCKINVASADN</sequence>
<comment type="caution">
    <text evidence="1">The sequence shown here is derived from an EMBL/GenBank/DDBJ whole genome shotgun (WGS) entry which is preliminary data.</text>
</comment>
<keyword evidence="2" id="KW-1185">Reference proteome</keyword>